<dbReference type="PROSITE" id="PS50090">
    <property type="entry name" value="MYB_LIKE"/>
    <property type="match status" value="2"/>
</dbReference>
<dbReference type="AlphaFoldDB" id="A0A1Y1I3I5"/>
<keyword evidence="3" id="KW-0238">DNA-binding</keyword>
<feature type="domain" description="HTH myb-type" evidence="9">
    <location>
        <begin position="188"/>
        <end position="244"/>
    </location>
</feature>
<dbReference type="Proteomes" id="UP000054558">
    <property type="component" value="Unassembled WGS sequence"/>
</dbReference>
<feature type="domain" description="Myb-like" evidence="7">
    <location>
        <begin position="81"/>
        <end position="127"/>
    </location>
</feature>
<dbReference type="FunFam" id="1.10.10.60:FF:000009">
    <property type="entry name" value="transcription factor MYB1R1"/>
    <property type="match status" value="1"/>
</dbReference>
<dbReference type="PANTHER" id="PTHR44042">
    <property type="entry name" value="DUPLICATED HOMEODOMAIN-LIKE SUPERFAMILY PROTEIN-RELATED"/>
    <property type="match status" value="1"/>
</dbReference>
<organism evidence="10 11">
    <name type="scientific">Klebsormidium nitens</name>
    <name type="common">Green alga</name>
    <name type="synonym">Ulothrix nitens</name>
    <dbReference type="NCBI Taxonomy" id="105231"/>
    <lineage>
        <taxon>Eukaryota</taxon>
        <taxon>Viridiplantae</taxon>
        <taxon>Streptophyta</taxon>
        <taxon>Klebsormidiophyceae</taxon>
        <taxon>Klebsormidiales</taxon>
        <taxon>Klebsormidiaceae</taxon>
        <taxon>Klebsormidium</taxon>
    </lineage>
</organism>
<dbReference type="GO" id="GO:0005634">
    <property type="term" value="C:nucleus"/>
    <property type="evidence" value="ECO:0007669"/>
    <property type="project" value="UniProtKB-SubCell"/>
</dbReference>
<dbReference type="OrthoDB" id="118550at2759"/>
<dbReference type="PANTHER" id="PTHR44042:SF67">
    <property type="entry name" value="MYB-LIKE PROTEIN I"/>
    <property type="match status" value="1"/>
</dbReference>
<feature type="domain" description="Myb-like" evidence="7">
    <location>
        <begin position="188"/>
        <end position="240"/>
    </location>
</feature>
<accession>A0A1Y1I3I5</accession>
<dbReference type="InterPro" id="IPR001005">
    <property type="entry name" value="SANT/Myb"/>
</dbReference>
<gene>
    <name evidence="10" type="ORF">KFL_002380070</name>
</gene>
<dbReference type="STRING" id="105231.A0A1Y1I3I5"/>
<dbReference type="SMART" id="SM00717">
    <property type="entry name" value="SANT"/>
    <property type="match status" value="2"/>
</dbReference>
<evidence type="ECO:0000259" key="9">
    <source>
        <dbReference type="PROSITE" id="PS51294"/>
    </source>
</evidence>
<dbReference type="InterPro" id="IPR006447">
    <property type="entry name" value="Myb_dom_plants"/>
</dbReference>
<evidence type="ECO:0000256" key="2">
    <source>
        <dbReference type="ARBA" id="ARBA00023015"/>
    </source>
</evidence>
<feature type="domain" description="SANT" evidence="8">
    <location>
        <begin position="76"/>
        <end position="131"/>
    </location>
</feature>
<keyword evidence="4" id="KW-0804">Transcription</keyword>
<dbReference type="Pfam" id="PF00249">
    <property type="entry name" value="Myb_DNA-binding"/>
    <property type="match status" value="2"/>
</dbReference>
<keyword evidence="5" id="KW-0539">Nucleus</keyword>
<feature type="compositionally biased region" description="Low complexity" evidence="6">
    <location>
        <begin position="40"/>
        <end position="50"/>
    </location>
</feature>
<dbReference type="InterPro" id="IPR017884">
    <property type="entry name" value="SANT_dom"/>
</dbReference>
<dbReference type="CDD" id="cd00167">
    <property type="entry name" value="SANT"/>
    <property type="match status" value="2"/>
</dbReference>
<protein>
    <submittedName>
        <fullName evidence="10">Myb domain protein</fullName>
    </submittedName>
</protein>
<evidence type="ECO:0000256" key="1">
    <source>
        <dbReference type="ARBA" id="ARBA00004123"/>
    </source>
</evidence>
<evidence type="ECO:0000256" key="6">
    <source>
        <dbReference type="SAM" id="MobiDB-lite"/>
    </source>
</evidence>
<evidence type="ECO:0000259" key="7">
    <source>
        <dbReference type="PROSITE" id="PS50090"/>
    </source>
</evidence>
<proteinExistence type="predicted"/>
<evidence type="ECO:0000313" key="11">
    <source>
        <dbReference type="Proteomes" id="UP000054558"/>
    </source>
</evidence>
<dbReference type="Gene3D" id="1.10.10.60">
    <property type="entry name" value="Homeodomain-like"/>
    <property type="match status" value="2"/>
</dbReference>
<feature type="region of interest" description="Disordered" evidence="6">
    <location>
        <begin position="1"/>
        <end position="54"/>
    </location>
</feature>
<dbReference type="FunFam" id="1.10.10.60:FF:000154">
    <property type="entry name" value="Transcription factor SRM1"/>
    <property type="match status" value="1"/>
</dbReference>
<evidence type="ECO:0000256" key="4">
    <source>
        <dbReference type="ARBA" id="ARBA00023163"/>
    </source>
</evidence>
<feature type="region of interest" description="Disordered" evidence="6">
    <location>
        <begin position="257"/>
        <end position="277"/>
    </location>
</feature>
<dbReference type="NCBIfam" id="TIGR01557">
    <property type="entry name" value="myb_SHAQKYF"/>
    <property type="match status" value="1"/>
</dbReference>
<keyword evidence="11" id="KW-1185">Reference proteome</keyword>
<dbReference type="InterPro" id="IPR009057">
    <property type="entry name" value="Homeodomain-like_sf"/>
</dbReference>
<feature type="compositionally biased region" description="Gly residues" evidence="6">
    <location>
        <begin position="263"/>
        <end position="276"/>
    </location>
</feature>
<name>A0A1Y1I3I5_KLENI</name>
<dbReference type="OMA" id="VPEECWF"/>
<dbReference type="PROSITE" id="PS51293">
    <property type="entry name" value="SANT"/>
    <property type="match status" value="2"/>
</dbReference>
<evidence type="ECO:0000256" key="3">
    <source>
        <dbReference type="ARBA" id="ARBA00023125"/>
    </source>
</evidence>
<comment type="subcellular location">
    <subcellularLocation>
        <location evidence="1">Nucleus</location>
    </subcellularLocation>
</comment>
<dbReference type="InterPro" id="IPR017930">
    <property type="entry name" value="Myb_dom"/>
</dbReference>
<evidence type="ECO:0000256" key="5">
    <source>
        <dbReference type="ARBA" id="ARBA00023242"/>
    </source>
</evidence>
<sequence>MEQEPALGMQTEENEKKEVKAVKWENEAASPQLMTSPETSSQGLDSSDLGSEPHFFDNGSIHMRFGDDGVSSGHAGDLSGWTPSENKLFENALNMYGEEDEARWNNIAGQVPGKTPDEVKRKYEQLLEDVRAIESGRVPVIAYGDPHKQTASEEEMMRDDVGNGVEMAMPASPGGTRRPKVGQRSSEQERRKGIAWSEEEHRLFLLGLAKFGKGDWRSISRNFVVSRTPTQVASHAQKYFIRLNSISKDKRRNSIHDITSVNGQGGHGPSQRGIGGHPPIAPNLHPGQNMYGHHMMMNPGHMRPMGPPMGVPVNHMGGPPHMQPYVTTGGHQ</sequence>
<feature type="region of interest" description="Disordered" evidence="6">
    <location>
        <begin position="169"/>
        <end position="193"/>
    </location>
</feature>
<dbReference type="PROSITE" id="PS51294">
    <property type="entry name" value="HTH_MYB"/>
    <property type="match status" value="2"/>
</dbReference>
<feature type="compositionally biased region" description="Basic and acidic residues" evidence="6">
    <location>
        <begin position="13"/>
        <end position="26"/>
    </location>
</feature>
<feature type="domain" description="HTH myb-type" evidence="9">
    <location>
        <begin position="81"/>
        <end position="131"/>
    </location>
</feature>
<evidence type="ECO:0000259" key="8">
    <source>
        <dbReference type="PROSITE" id="PS51293"/>
    </source>
</evidence>
<feature type="domain" description="SANT" evidence="8">
    <location>
        <begin position="196"/>
        <end position="244"/>
    </location>
</feature>
<dbReference type="SUPFAM" id="SSF46689">
    <property type="entry name" value="Homeodomain-like"/>
    <property type="match status" value="2"/>
</dbReference>
<evidence type="ECO:0000313" key="10">
    <source>
        <dbReference type="EMBL" id="GAQ85494.1"/>
    </source>
</evidence>
<dbReference type="GO" id="GO:0003677">
    <property type="term" value="F:DNA binding"/>
    <property type="evidence" value="ECO:0007669"/>
    <property type="project" value="UniProtKB-KW"/>
</dbReference>
<dbReference type="EMBL" id="DF237187">
    <property type="protein sequence ID" value="GAQ85494.1"/>
    <property type="molecule type" value="Genomic_DNA"/>
</dbReference>
<reference evidence="10 11" key="1">
    <citation type="journal article" date="2014" name="Nat. Commun.">
        <title>Klebsormidium flaccidum genome reveals primary factors for plant terrestrial adaptation.</title>
        <authorList>
            <person name="Hori K."/>
            <person name="Maruyama F."/>
            <person name="Fujisawa T."/>
            <person name="Togashi T."/>
            <person name="Yamamoto N."/>
            <person name="Seo M."/>
            <person name="Sato S."/>
            <person name="Yamada T."/>
            <person name="Mori H."/>
            <person name="Tajima N."/>
            <person name="Moriyama T."/>
            <person name="Ikeuchi M."/>
            <person name="Watanabe M."/>
            <person name="Wada H."/>
            <person name="Kobayashi K."/>
            <person name="Saito M."/>
            <person name="Masuda T."/>
            <person name="Sasaki-Sekimoto Y."/>
            <person name="Mashiguchi K."/>
            <person name="Awai K."/>
            <person name="Shimojima M."/>
            <person name="Masuda S."/>
            <person name="Iwai M."/>
            <person name="Nobusawa T."/>
            <person name="Narise T."/>
            <person name="Kondo S."/>
            <person name="Saito H."/>
            <person name="Sato R."/>
            <person name="Murakawa M."/>
            <person name="Ihara Y."/>
            <person name="Oshima-Yamada Y."/>
            <person name="Ohtaka K."/>
            <person name="Satoh M."/>
            <person name="Sonobe K."/>
            <person name="Ishii M."/>
            <person name="Ohtani R."/>
            <person name="Kanamori-Sato M."/>
            <person name="Honoki R."/>
            <person name="Miyazaki D."/>
            <person name="Mochizuki H."/>
            <person name="Umetsu J."/>
            <person name="Higashi K."/>
            <person name="Shibata D."/>
            <person name="Kamiya Y."/>
            <person name="Sato N."/>
            <person name="Nakamura Y."/>
            <person name="Tabata S."/>
            <person name="Ida S."/>
            <person name="Kurokawa K."/>
            <person name="Ohta H."/>
        </authorList>
    </citation>
    <scope>NUCLEOTIDE SEQUENCE [LARGE SCALE GENOMIC DNA]</scope>
    <source>
        <strain evidence="10 11">NIES-2285</strain>
    </source>
</reference>
<keyword evidence="2" id="KW-0805">Transcription regulation</keyword>